<evidence type="ECO:0000313" key="1">
    <source>
        <dbReference type="EMBL" id="RAK88658.1"/>
    </source>
</evidence>
<proteinExistence type="predicted"/>
<sequence length="455" mass="50627">MASLFQYRQIRRAIQQKIEGSFTENWDKQRANFDDTAAQSVIIVNWSRENDPTNPVNYSTPRKAVMTLLVSLLAIAVTASSSIDACGVTQYSEYFNVSGVLCFLIGFGIGSLFSGPFSETFGRSAVYLVTMFVFLLFVIVSALAPTLQSHLIFRVLAGFFGSTPLTCAGGTVADLWNPLQKTYAFLLYAVPAFGGPVIGQTIGSFVPITLGWRWLEWIMLIMEGLTLMVVWKAAELRKQTGNDQYRAPMELQRTDHYSYGVLYLTIVYMVLFSFLEGYTFVFGRTYSLSQGLTSIAWVGMLVGELLVSCVIPLVYSWTCREYKRTSRIRPEARLWYATLGDAPAVPISLFWMGWTSCSTVTIWSPLIASVLFGYGITTIFLVAYMYIIDCYRVFSASALGFVVFSRYIVAGAISVAGAPIYCSLGVHALAGVIPYLLYVYGPSIRKHSKYATKKN</sequence>
<accession>A0ACD1IF68</accession>
<name>A0ACD1IF68_9EURO</name>
<gene>
    <name evidence="1" type="ORF">BO79DRAFT_228686</name>
</gene>
<reference evidence="1" key="1">
    <citation type="submission" date="2018-02" db="EMBL/GenBank/DDBJ databases">
        <title>The genomes of Aspergillus section Nigri reveals drivers in fungal speciation.</title>
        <authorList>
            <consortium name="DOE Joint Genome Institute"/>
            <person name="Vesth T.C."/>
            <person name="Nybo J."/>
            <person name="Theobald S."/>
            <person name="Brandl J."/>
            <person name="Frisvad J.C."/>
            <person name="Nielsen K.F."/>
            <person name="Lyhne E.K."/>
            <person name="Kogle M.E."/>
            <person name="Kuo A."/>
            <person name="Riley R."/>
            <person name="Clum A."/>
            <person name="Nolan M."/>
            <person name="Lipzen A."/>
            <person name="Salamov A."/>
            <person name="Henrissat B."/>
            <person name="Wiebenga A."/>
            <person name="De vries R.P."/>
            <person name="Grigoriev I.V."/>
            <person name="Mortensen U.H."/>
            <person name="Andersen M.R."/>
            <person name="Baker S.E."/>
        </authorList>
    </citation>
    <scope>NUCLEOTIDE SEQUENCE</scope>
    <source>
        <strain evidence="1">CBS 115574</strain>
    </source>
</reference>
<dbReference type="Proteomes" id="UP000249748">
    <property type="component" value="Unassembled WGS sequence"/>
</dbReference>
<dbReference type="EMBL" id="KZ824550">
    <property type="protein sequence ID" value="RAK88658.1"/>
    <property type="molecule type" value="Genomic_DNA"/>
</dbReference>
<organism evidence="1 2">
    <name type="scientific">Aspergillus costaricaensis CBS 115574</name>
    <dbReference type="NCBI Taxonomy" id="1448317"/>
    <lineage>
        <taxon>Eukaryota</taxon>
        <taxon>Fungi</taxon>
        <taxon>Dikarya</taxon>
        <taxon>Ascomycota</taxon>
        <taxon>Pezizomycotina</taxon>
        <taxon>Eurotiomycetes</taxon>
        <taxon>Eurotiomycetidae</taxon>
        <taxon>Eurotiales</taxon>
        <taxon>Aspergillaceae</taxon>
        <taxon>Aspergillus</taxon>
        <taxon>Aspergillus subgen. Circumdati</taxon>
    </lineage>
</organism>
<evidence type="ECO:0000313" key="2">
    <source>
        <dbReference type="Proteomes" id="UP000249748"/>
    </source>
</evidence>
<keyword evidence="2" id="KW-1185">Reference proteome</keyword>
<protein>
    <submittedName>
        <fullName evidence="1">MFS general substrate transporter</fullName>
    </submittedName>
</protein>